<keyword evidence="2" id="KW-1185">Reference proteome</keyword>
<comment type="caution">
    <text evidence="1">The sequence shown here is derived from an EMBL/GenBank/DDBJ whole genome shotgun (WGS) entry which is preliminary data.</text>
</comment>
<proteinExistence type="predicted"/>
<gene>
    <name evidence="1" type="ORF">HPB48_013442</name>
</gene>
<dbReference type="EMBL" id="JABSTR010000009">
    <property type="protein sequence ID" value="KAH9378873.1"/>
    <property type="molecule type" value="Genomic_DNA"/>
</dbReference>
<dbReference type="AlphaFoldDB" id="A0A9J6GVG4"/>
<name>A0A9J6GVG4_HAELO</name>
<dbReference type="VEuPathDB" id="VectorBase:HLOH_053167"/>
<evidence type="ECO:0000313" key="1">
    <source>
        <dbReference type="EMBL" id="KAH9378873.1"/>
    </source>
</evidence>
<protein>
    <submittedName>
        <fullName evidence="1">Uncharacterized protein</fullName>
    </submittedName>
</protein>
<evidence type="ECO:0000313" key="2">
    <source>
        <dbReference type="Proteomes" id="UP000821853"/>
    </source>
</evidence>
<sequence>MKNLTNIKQSVAFFSTDCDAMAARCSEIEKENTALKKENAVLFTECNSLNQVVTAHEQRMTDLEQYSRIQNVEVKGIPEVANEKLPDILKKHGEVV</sequence>
<accession>A0A9J6GVG4</accession>
<organism evidence="1 2">
    <name type="scientific">Haemaphysalis longicornis</name>
    <name type="common">Bush tick</name>
    <dbReference type="NCBI Taxonomy" id="44386"/>
    <lineage>
        <taxon>Eukaryota</taxon>
        <taxon>Metazoa</taxon>
        <taxon>Ecdysozoa</taxon>
        <taxon>Arthropoda</taxon>
        <taxon>Chelicerata</taxon>
        <taxon>Arachnida</taxon>
        <taxon>Acari</taxon>
        <taxon>Parasitiformes</taxon>
        <taxon>Ixodida</taxon>
        <taxon>Ixodoidea</taxon>
        <taxon>Ixodidae</taxon>
        <taxon>Haemaphysalinae</taxon>
        <taxon>Haemaphysalis</taxon>
    </lineage>
</organism>
<dbReference type="Proteomes" id="UP000821853">
    <property type="component" value="Unassembled WGS sequence"/>
</dbReference>
<dbReference type="OrthoDB" id="5989141at2759"/>
<reference evidence="1 2" key="1">
    <citation type="journal article" date="2020" name="Cell">
        <title>Large-Scale Comparative Analyses of Tick Genomes Elucidate Their Genetic Diversity and Vector Capacities.</title>
        <authorList>
            <consortium name="Tick Genome and Microbiome Consortium (TIGMIC)"/>
            <person name="Jia N."/>
            <person name="Wang J."/>
            <person name="Shi W."/>
            <person name="Du L."/>
            <person name="Sun Y."/>
            <person name="Zhan W."/>
            <person name="Jiang J.F."/>
            <person name="Wang Q."/>
            <person name="Zhang B."/>
            <person name="Ji P."/>
            <person name="Bell-Sakyi L."/>
            <person name="Cui X.M."/>
            <person name="Yuan T.T."/>
            <person name="Jiang B.G."/>
            <person name="Yang W.F."/>
            <person name="Lam T.T."/>
            <person name="Chang Q.C."/>
            <person name="Ding S.J."/>
            <person name="Wang X.J."/>
            <person name="Zhu J.G."/>
            <person name="Ruan X.D."/>
            <person name="Zhao L."/>
            <person name="Wei J.T."/>
            <person name="Ye R.Z."/>
            <person name="Que T.C."/>
            <person name="Du C.H."/>
            <person name="Zhou Y.H."/>
            <person name="Cheng J.X."/>
            <person name="Dai P.F."/>
            <person name="Guo W.B."/>
            <person name="Han X.H."/>
            <person name="Huang E.J."/>
            <person name="Li L.F."/>
            <person name="Wei W."/>
            <person name="Gao Y.C."/>
            <person name="Liu J.Z."/>
            <person name="Shao H.Z."/>
            <person name="Wang X."/>
            <person name="Wang C.C."/>
            <person name="Yang T.C."/>
            <person name="Huo Q.B."/>
            <person name="Li W."/>
            <person name="Chen H.Y."/>
            <person name="Chen S.E."/>
            <person name="Zhou L.G."/>
            <person name="Ni X.B."/>
            <person name="Tian J.H."/>
            <person name="Sheng Y."/>
            <person name="Liu T."/>
            <person name="Pan Y.S."/>
            <person name="Xia L.Y."/>
            <person name="Li J."/>
            <person name="Zhao F."/>
            <person name="Cao W.C."/>
        </authorList>
    </citation>
    <scope>NUCLEOTIDE SEQUENCE [LARGE SCALE GENOMIC DNA]</scope>
    <source>
        <strain evidence="1">HaeL-2018</strain>
    </source>
</reference>